<evidence type="ECO:0000256" key="6">
    <source>
        <dbReference type="HAMAP-Rule" id="MF_00265"/>
    </source>
</evidence>
<dbReference type="Gene3D" id="3.40.50.1010">
    <property type="entry name" value="5'-nuclease"/>
    <property type="match status" value="1"/>
</dbReference>
<dbReference type="InterPro" id="IPR002716">
    <property type="entry name" value="PIN_dom"/>
</dbReference>
<evidence type="ECO:0000256" key="3">
    <source>
        <dbReference type="ARBA" id="ARBA00022723"/>
    </source>
</evidence>
<dbReference type="RefSeq" id="WP_030506275.1">
    <property type="nucleotide sequence ID" value="NZ_CP192071.1"/>
</dbReference>
<evidence type="ECO:0000256" key="2">
    <source>
        <dbReference type="ARBA" id="ARBA00022722"/>
    </source>
</evidence>
<feature type="binding site" evidence="6">
    <location>
        <position position="90"/>
    </location>
    <ligand>
        <name>Mg(2+)</name>
        <dbReference type="ChEBI" id="CHEBI:18420"/>
    </ligand>
</feature>
<dbReference type="STRING" id="58117.SAMN05421833_117120"/>
<dbReference type="Proteomes" id="UP000186096">
    <property type="component" value="Unassembled WGS sequence"/>
</dbReference>
<dbReference type="CDD" id="cd09874">
    <property type="entry name" value="PIN_MT3492-like"/>
    <property type="match status" value="1"/>
</dbReference>
<keyword evidence="2 6" id="KW-0540">Nuclease</keyword>
<evidence type="ECO:0000259" key="7">
    <source>
        <dbReference type="Pfam" id="PF01850"/>
    </source>
</evidence>
<dbReference type="InterPro" id="IPR029060">
    <property type="entry name" value="PIN-like_dom_sf"/>
</dbReference>
<proteinExistence type="inferred from homology"/>
<keyword evidence="3 6" id="KW-0479">Metal-binding</keyword>
<keyword evidence="6" id="KW-0800">Toxin</keyword>
<comment type="similarity">
    <text evidence="6">Belongs to the PINc/VapC protein family.</text>
</comment>
<keyword evidence="4 6" id="KW-0378">Hydrolase</keyword>
<reference evidence="9" key="1">
    <citation type="submission" date="2017-01" db="EMBL/GenBank/DDBJ databases">
        <authorList>
            <person name="Varghese N."/>
            <person name="Submissions S."/>
        </authorList>
    </citation>
    <scope>NUCLEOTIDE SEQUENCE [LARGE SCALE GENOMIC DNA]</scope>
    <source>
        <strain evidence="9">ATCC 12950</strain>
    </source>
</reference>
<feature type="binding site" evidence="6">
    <location>
        <position position="5"/>
    </location>
    <ligand>
        <name>Mg(2+)</name>
        <dbReference type="ChEBI" id="CHEBI:18420"/>
    </ligand>
</feature>
<comment type="cofactor">
    <cofactor evidence="6">
        <name>Mg(2+)</name>
        <dbReference type="ChEBI" id="CHEBI:18420"/>
    </cofactor>
</comment>
<dbReference type="GO" id="GO:0004540">
    <property type="term" value="F:RNA nuclease activity"/>
    <property type="evidence" value="ECO:0007669"/>
    <property type="project" value="InterPro"/>
</dbReference>
<keyword evidence="5 6" id="KW-0460">Magnesium</keyword>
<evidence type="ECO:0000313" key="9">
    <source>
        <dbReference type="Proteomes" id="UP000186096"/>
    </source>
</evidence>
<feature type="domain" description="PIN" evidence="7">
    <location>
        <begin position="2"/>
        <end position="118"/>
    </location>
</feature>
<accession>A0A1N7EDB0</accession>
<evidence type="ECO:0000313" key="8">
    <source>
        <dbReference type="EMBL" id="SIR86060.1"/>
    </source>
</evidence>
<evidence type="ECO:0000256" key="5">
    <source>
        <dbReference type="ARBA" id="ARBA00022842"/>
    </source>
</evidence>
<name>A0A1N7EDB0_9ACTN</name>
<dbReference type="OrthoDB" id="4750219at2"/>
<dbReference type="HAMAP" id="MF_00265">
    <property type="entry name" value="VapC_Nob1"/>
    <property type="match status" value="1"/>
</dbReference>
<dbReference type="GeneID" id="97498810"/>
<dbReference type="InterPro" id="IPR022907">
    <property type="entry name" value="VapC_family"/>
</dbReference>
<dbReference type="EC" id="3.1.-.-" evidence="6"/>
<protein>
    <recommendedName>
        <fullName evidence="6">Ribonuclease VapC</fullName>
        <shortName evidence="6">RNase VapC</shortName>
        <ecNumber evidence="6">3.1.-.-</ecNumber>
    </recommendedName>
    <alternativeName>
        <fullName evidence="6">Toxin VapC</fullName>
    </alternativeName>
</protein>
<dbReference type="EMBL" id="FTNI01000017">
    <property type="protein sequence ID" value="SIR86060.1"/>
    <property type="molecule type" value="Genomic_DNA"/>
</dbReference>
<dbReference type="SUPFAM" id="SSF88723">
    <property type="entry name" value="PIN domain-like"/>
    <property type="match status" value="1"/>
</dbReference>
<evidence type="ECO:0000256" key="4">
    <source>
        <dbReference type="ARBA" id="ARBA00022801"/>
    </source>
</evidence>
<evidence type="ECO:0000256" key="1">
    <source>
        <dbReference type="ARBA" id="ARBA00022649"/>
    </source>
</evidence>
<dbReference type="GO" id="GO:0000287">
    <property type="term" value="F:magnesium ion binding"/>
    <property type="evidence" value="ECO:0007669"/>
    <property type="project" value="UniProtKB-UniRule"/>
</dbReference>
<organism evidence="8 9">
    <name type="scientific">Microbispora rosea</name>
    <dbReference type="NCBI Taxonomy" id="58117"/>
    <lineage>
        <taxon>Bacteria</taxon>
        <taxon>Bacillati</taxon>
        <taxon>Actinomycetota</taxon>
        <taxon>Actinomycetes</taxon>
        <taxon>Streptosporangiales</taxon>
        <taxon>Streptosporangiaceae</taxon>
        <taxon>Microbispora</taxon>
    </lineage>
</organism>
<dbReference type="AlphaFoldDB" id="A0A1N7EDB0"/>
<sequence>MIYLDSSALVKLVVREEETAALEKWLATQTGAVVACELARTEVVRAVRASGPQAVSMAKALMARLRMVPVDAPLLDAAAEIGPARLRTLDALHLSAAQLLERALDWFVAYDKRLLAAAEEAGLPVAAPGFDGAGLA</sequence>
<comment type="function">
    <text evidence="6">Toxic component of a toxin-antitoxin (TA) system. An RNase.</text>
</comment>
<gene>
    <name evidence="6" type="primary">vapC</name>
    <name evidence="8" type="ORF">SAMN05421833_117120</name>
</gene>
<dbReference type="GO" id="GO:0016787">
    <property type="term" value="F:hydrolase activity"/>
    <property type="evidence" value="ECO:0007669"/>
    <property type="project" value="UniProtKB-KW"/>
</dbReference>
<dbReference type="GO" id="GO:0090729">
    <property type="term" value="F:toxin activity"/>
    <property type="evidence" value="ECO:0007669"/>
    <property type="project" value="UniProtKB-KW"/>
</dbReference>
<keyword evidence="9" id="KW-1185">Reference proteome</keyword>
<dbReference type="Pfam" id="PF01850">
    <property type="entry name" value="PIN"/>
    <property type="match status" value="1"/>
</dbReference>
<keyword evidence="1 6" id="KW-1277">Toxin-antitoxin system</keyword>